<dbReference type="AlphaFoldDB" id="A0A4Z0Q2Q8"/>
<protein>
    <submittedName>
        <fullName evidence="1">Uncharacterized protein</fullName>
    </submittedName>
</protein>
<reference evidence="1 2" key="1">
    <citation type="submission" date="2019-04" db="EMBL/GenBank/DDBJ databases">
        <authorList>
            <person name="Feng G."/>
            <person name="Zhang J."/>
            <person name="Zhu H."/>
        </authorList>
    </citation>
    <scope>NUCLEOTIDE SEQUENCE [LARGE SCALE GENOMIC DNA]</scope>
    <source>
        <strain evidence="1 2">9PBR-1</strain>
    </source>
</reference>
<dbReference type="OrthoDB" id="884743at2"/>
<comment type="caution">
    <text evidence="1">The sequence shown here is derived from an EMBL/GenBank/DDBJ whole genome shotgun (WGS) entry which is preliminary data.</text>
</comment>
<dbReference type="EMBL" id="SRMB01000004">
    <property type="protein sequence ID" value="TGE23423.1"/>
    <property type="molecule type" value="Genomic_DNA"/>
</dbReference>
<dbReference type="RefSeq" id="WP_135397110.1">
    <property type="nucleotide sequence ID" value="NZ_SRMB01000004.1"/>
</dbReference>
<evidence type="ECO:0000313" key="2">
    <source>
        <dbReference type="Proteomes" id="UP000298471"/>
    </source>
</evidence>
<proteinExistence type="predicted"/>
<evidence type="ECO:0000313" key="1">
    <source>
        <dbReference type="EMBL" id="TGE23423.1"/>
    </source>
</evidence>
<name>A0A4Z0Q2Q8_9BACT</name>
<sequence>MANDTLPQNHLADTIQALKNGLTALPISAAMDNTEAWQQEFLLSGIPELQDIAREIGNLQSLLTAAKLDGPAIGRSLSLLGSQTTQFAFKAAPEQQGDIRTIGDQLLRLGADLQAQPA</sequence>
<organism evidence="1 2">
    <name type="scientific">Hymenobacter metallicola</name>
    <dbReference type="NCBI Taxonomy" id="2563114"/>
    <lineage>
        <taxon>Bacteria</taxon>
        <taxon>Pseudomonadati</taxon>
        <taxon>Bacteroidota</taxon>
        <taxon>Cytophagia</taxon>
        <taxon>Cytophagales</taxon>
        <taxon>Hymenobacteraceae</taxon>
        <taxon>Hymenobacter</taxon>
    </lineage>
</organism>
<gene>
    <name evidence="1" type="ORF">E5K02_19705</name>
</gene>
<dbReference type="Proteomes" id="UP000298471">
    <property type="component" value="Unassembled WGS sequence"/>
</dbReference>
<accession>A0A4Z0Q2Q8</accession>
<keyword evidence="2" id="KW-1185">Reference proteome</keyword>